<dbReference type="InterPro" id="IPR051104">
    <property type="entry name" value="FAD_monoxygenase"/>
</dbReference>
<sequence>MTADSETRPLRIAILGAGLVGAFAAVALSKLPNVEITVYEKSQGIREVGAAITLTEGGLVTLSKVFDLEELEPILYRSPKHGHITRRHWKTGEYFKEPEPTHPDELKYSHAKAQRILLLEFILKHVPEGLIKYDHEVKGVDVKPDGATINFKDRTPVRADLVISADGIYSKIRRQFTNDKIIYKGAVAYRNVFDDSIVNDIPGVPDDVTVWIGKGSAMFMTRLTPGKFNVAAHLRDPPDVASKLKWDRGTGDWGKQRLIEHFKDWDPVIGKILDVMPESIAFPLERAPWLRNLVVGNRIVFVGDAAHPTSGVYGAGANMGWDDVWALYKSLTETSDRDYDLPSALFLFNETRVPFLKRVEEQIDIDQAIGAKYLATASDDDEWRKRIEKRGLSAKWITAHNVNLEFEKVRDKHFLDVFA</sequence>
<comment type="caution">
    <text evidence="6">The sequence shown here is derived from an EMBL/GenBank/DDBJ whole genome shotgun (WGS) entry which is preliminary data.</text>
</comment>
<evidence type="ECO:0000256" key="3">
    <source>
        <dbReference type="ARBA" id="ARBA00023002"/>
    </source>
</evidence>
<keyword evidence="4" id="KW-0472">Membrane</keyword>
<feature type="domain" description="FAD-binding" evidence="5">
    <location>
        <begin position="12"/>
        <end position="334"/>
    </location>
</feature>
<evidence type="ECO:0000313" key="7">
    <source>
        <dbReference type="Proteomes" id="UP000769157"/>
    </source>
</evidence>
<dbReference type="InterPro" id="IPR002938">
    <property type="entry name" value="FAD-bd"/>
</dbReference>
<name>A0A9P8NXM3_9ASCO</name>
<evidence type="ECO:0000313" key="6">
    <source>
        <dbReference type="EMBL" id="KAH3661442.1"/>
    </source>
</evidence>
<gene>
    <name evidence="6" type="ORF">OGAPHI_006849</name>
</gene>
<keyword evidence="4" id="KW-0812">Transmembrane</keyword>
<dbReference type="Proteomes" id="UP000769157">
    <property type="component" value="Unassembled WGS sequence"/>
</dbReference>
<keyword evidence="1" id="KW-0285">Flavoprotein</keyword>
<evidence type="ECO:0000256" key="1">
    <source>
        <dbReference type="ARBA" id="ARBA00022630"/>
    </source>
</evidence>
<dbReference type="InterPro" id="IPR036188">
    <property type="entry name" value="FAD/NAD-bd_sf"/>
</dbReference>
<dbReference type="AlphaFoldDB" id="A0A9P8NXM3"/>
<keyword evidence="7" id="KW-1185">Reference proteome</keyword>
<dbReference type="GO" id="GO:0016491">
    <property type="term" value="F:oxidoreductase activity"/>
    <property type="evidence" value="ECO:0007669"/>
    <property type="project" value="UniProtKB-KW"/>
</dbReference>
<dbReference type="OrthoDB" id="3984218at2759"/>
<reference evidence="6" key="2">
    <citation type="submission" date="2021-01" db="EMBL/GenBank/DDBJ databases">
        <authorList>
            <person name="Schikora-Tamarit M.A."/>
        </authorList>
    </citation>
    <scope>NUCLEOTIDE SEQUENCE</scope>
    <source>
        <strain evidence="6">CBS6075</strain>
    </source>
</reference>
<dbReference type="PANTHER" id="PTHR46720">
    <property type="entry name" value="HYDROXYLASE, PUTATIVE (AFU_ORTHOLOGUE AFUA_3G01460)-RELATED"/>
    <property type="match status" value="1"/>
</dbReference>
<dbReference type="GeneID" id="70238813"/>
<dbReference type="GO" id="GO:0044550">
    <property type="term" value="P:secondary metabolite biosynthetic process"/>
    <property type="evidence" value="ECO:0007669"/>
    <property type="project" value="TreeGrafter"/>
</dbReference>
<dbReference type="PANTHER" id="PTHR46720:SF3">
    <property type="entry name" value="FAD-BINDING DOMAIN-CONTAINING PROTEIN-RELATED"/>
    <property type="match status" value="1"/>
</dbReference>
<reference evidence="6" key="1">
    <citation type="journal article" date="2021" name="Open Biol.">
        <title>Shared evolutionary footprints suggest mitochondrial oxidative damage underlies multiple complex I losses in fungi.</title>
        <authorList>
            <person name="Schikora-Tamarit M.A."/>
            <person name="Marcet-Houben M."/>
            <person name="Nosek J."/>
            <person name="Gabaldon T."/>
        </authorList>
    </citation>
    <scope>NUCLEOTIDE SEQUENCE</scope>
    <source>
        <strain evidence="6">CBS6075</strain>
    </source>
</reference>
<evidence type="ECO:0000256" key="2">
    <source>
        <dbReference type="ARBA" id="ARBA00022827"/>
    </source>
</evidence>
<proteinExistence type="predicted"/>
<dbReference type="EMBL" id="JAEUBE010000487">
    <property type="protein sequence ID" value="KAH3661442.1"/>
    <property type="molecule type" value="Genomic_DNA"/>
</dbReference>
<feature type="transmembrane region" description="Helical" evidence="4">
    <location>
        <begin position="12"/>
        <end position="31"/>
    </location>
</feature>
<protein>
    <recommendedName>
        <fullName evidence="5">FAD-binding domain-containing protein</fullName>
    </recommendedName>
</protein>
<organism evidence="6 7">
    <name type="scientific">Ogataea philodendri</name>
    <dbReference type="NCBI Taxonomy" id="1378263"/>
    <lineage>
        <taxon>Eukaryota</taxon>
        <taxon>Fungi</taxon>
        <taxon>Dikarya</taxon>
        <taxon>Ascomycota</taxon>
        <taxon>Saccharomycotina</taxon>
        <taxon>Pichiomycetes</taxon>
        <taxon>Pichiales</taxon>
        <taxon>Pichiaceae</taxon>
        <taxon>Ogataea</taxon>
    </lineage>
</organism>
<accession>A0A9P8NXM3</accession>
<evidence type="ECO:0000256" key="4">
    <source>
        <dbReference type="SAM" id="Phobius"/>
    </source>
</evidence>
<dbReference type="GO" id="GO:0071949">
    <property type="term" value="F:FAD binding"/>
    <property type="evidence" value="ECO:0007669"/>
    <property type="project" value="InterPro"/>
</dbReference>
<dbReference type="RefSeq" id="XP_046058566.1">
    <property type="nucleotide sequence ID" value="XM_046208179.1"/>
</dbReference>
<dbReference type="Pfam" id="PF01494">
    <property type="entry name" value="FAD_binding_3"/>
    <property type="match status" value="1"/>
</dbReference>
<dbReference type="SUPFAM" id="SSF51905">
    <property type="entry name" value="FAD/NAD(P)-binding domain"/>
    <property type="match status" value="1"/>
</dbReference>
<keyword evidence="3" id="KW-0560">Oxidoreductase</keyword>
<keyword evidence="4" id="KW-1133">Transmembrane helix</keyword>
<evidence type="ECO:0000259" key="5">
    <source>
        <dbReference type="Pfam" id="PF01494"/>
    </source>
</evidence>
<dbReference type="Gene3D" id="3.50.50.60">
    <property type="entry name" value="FAD/NAD(P)-binding domain"/>
    <property type="match status" value="1"/>
</dbReference>
<dbReference type="PRINTS" id="PR00420">
    <property type="entry name" value="RNGMNOXGNASE"/>
</dbReference>
<keyword evidence="2" id="KW-0274">FAD</keyword>